<proteinExistence type="predicted"/>
<protein>
    <recommendedName>
        <fullName evidence="4">Translation initiation factor 2</fullName>
    </recommendedName>
</protein>
<gene>
    <name evidence="2" type="ORF">DI563_16520</name>
</gene>
<dbReference type="EMBL" id="QFPP01000221">
    <property type="protein sequence ID" value="PZQ72452.1"/>
    <property type="molecule type" value="Genomic_DNA"/>
</dbReference>
<evidence type="ECO:0000256" key="1">
    <source>
        <dbReference type="SAM" id="MobiDB-lite"/>
    </source>
</evidence>
<evidence type="ECO:0000313" key="3">
    <source>
        <dbReference type="Proteomes" id="UP000249135"/>
    </source>
</evidence>
<evidence type="ECO:0000313" key="2">
    <source>
        <dbReference type="EMBL" id="PZQ72452.1"/>
    </source>
</evidence>
<evidence type="ECO:0008006" key="4">
    <source>
        <dbReference type="Google" id="ProtNLM"/>
    </source>
</evidence>
<feature type="region of interest" description="Disordered" evidence="1">
    <location>
        <begin position="179"/>
        <end position="209"/>
    </location>
</feature>
<sequence>MLGILLLAGGCASVTHGTTQTVKVDTFTASGEPVPDAECQLTNDKGSALTRSGQAAVVRRSGGNLMIQCTAEGQAPAGGQATSRVNAGMVGNIMVGGLIGAAIDSGTGAGYNYPTWMRLVFGEMRDYDRNRQVGDEVLVGLKTGETRPAASTTPPPAATAAVTARAPAVAVAAAAPVAPATAPPPVQQSPVATAPAMPAPTPASPFATTRIEDLRQLLPANR</sequence>
<organism evidence="2 3">
    <name type="scientific">Variovorax paradoxus</name>
    <dbReference type="NCBI Taxonomy" id="34073"/>
    <lineage>
        <taxon>Bacteria</taxon>
        <taxon>Pseudomonadati</taxon>
        <taxon>Pseudomonadota</taxon>
        <taxon>Betaproteobacteria</taxon>
        <taxon>Burkholderiales</taxon>
        <taxon>Comamonadaceae</taxon>
        <taxon>Variovorax</taxon>
    </lineage>
</organism>
<reference evidence="2 3" key="1">
    <citation type="submission" date="2017-08" db="EMBL/GenBank/DDBJ databases">
        <title>Infants hospitalized years apart are colonized by the same room-sourced microbial strains.</title>
        <authorList>
            <person name="Brooks B."/>
            <person name="Olm M.R."/>
            <person name="Firek B.A."/>
            <person name="Baker R."/>
            <person name="Thomas B.C."/>
            <person name="Morowitz M.J."/>
            <person name="Banfield J.F."/>
        </authorList>
    </citation>
    <scope>NUCLEOTIDE SEQUENCE [LARGE SCALE GENOMIC DNA]</scope>
    <source>
        <strain evidence="2">S2_005_003_R2_41</strain>
    </source>
</reference>
<comment type="caution">
    <text evidence="2">The sequence shown here is derived from an EMBL/GenBank/DDBJ whole genome shotgun (WGS) entry which is preliminary data.</text>
</comment>
<name>A0A2W5Q4H9_VARPD</name>
<dbReference type="AlphaFoldDB" id="A0A2W5Q4H9"/>
<dbReference type="Proteomes" id="UP000249135">
    <property type="component" value="Unassembled WGS sequence"/>
</dbReference>
<accession>A0A2W5Q4H9</accession>